<dbReference type="InterPro" id="IPR050179">
    <property type="entry name" value="Trans_hexapeptide_repeat"/>
</dbReference>
<accession>A0ABV3TQN3</accession>
<comment type="similarity">
    <text evidence="1">Belongs to the transferase hexapeptide repeat family.</text>
</comment>
<dbReference type="InterPro" id="IPR020019">
    <property type="entry name" value="AcTrfase_PglD-like"/>
</dbReference>
<sequence length="213" mass="22277">MKEIVIIGFGGFGREVAVLAKDCGYSVLGFLDDKATSHDDGGGVILGSIDQWGEFPNVKFVVAIGNPRTRKLVVDRMSRLGSPSFATLIHPSVIMSSSVRVGVGSVVCANCVFTVDIYVGEHTILNINVVTGHDVVIGSFVTAAHLVGISGNVVVEAGVELGASSVIRQGITLKRGAMLGMGAVLTKDAEENNVYVGSPAKVLKDLSEFPADF</sequence>
<evidence type="ECO:0000256" key="1">
    <source>
        <dbReference type="ARBA" id="ARBA00007274"/>
    </source>
</evidence>
<dbReference type="Pfam" id="PF17836">
    <property type="entry name" value="PglD_N"/>
    <property type="match status" value="1"/>
</dbReference>
<evidence type="ECO:0000313" key="4">
    <source>
        <dbReference type="Proteomes" id="UP001557484"/>
    </source>
</evidence>
<dbReference type="EMBL" id="JBFRYB010000001">
    <property type="protein sequence ID" value="MEX1663908.1"/>
    <property type="molecule type" value="Genomic_DNA"/>
</dbReference>
<dbReference type="Gene3D" id="2.160.10.10">
    <property type="entry name" value="Hexapeptide repeat proteins"/>
    <property type="match status" value="1"/>
</dbReference>
<dbReference type="Gene3D" id="3.40.50.20">
    <property type="match status" value="1"/>
</dbReference>
<gene>
    <name evidence="3" type="ORF">AB4875_00340</name>
</gene>
<dbReference type="SUPFAM" id="SSF51161">
    <property type="entry name" value="Trimeric LpxA-like enzymes"/>
    <property type="match status" value="1"/>
</dbReference>
<protein>
    <submittedName>
        <fullName evidence="3">NeuD/PglB/VioB family sugar acetyltransferase</fullName>
    </submittedName>
</protein>
<name>A0ABV3TQN3_9GAMM</name>
<reference evidence="3 4" key="1">
    <citation type="journal article" date="2011" name="Int. J. Syst. Evol. Microbiol.">
        <title>Zhongshania antarctica gen. nov., sp. nov. and Zhongshania guokunii sp. nov., gammaproteobacteria respectively isolated from coastal attached (fast) ice and surface seawater of the Antarctic.</title>
        <authorList>
            <person name="Li H.J."/>
            <person name="Zhang X.Y."/>
            <person name="Chen C.X."/>
            <person name="Zhang Y.J."/>
            <person name="Gao Z.M."/>
            <person name="Yu Y."/>
            <person name="Chen X.L."/>
            <person name="Chen B."/>
            <person name="Zhang Y.Z."/>
        </authorList>
    </citation>
    <scope>NUCLEOTIDE SEQUENCE [LARGE SCALE GENOMIC DNA]</scope>
    <source>
        <strain evidence="3 4">R06B22</strain>
    </source>
</reference>
<evidence type="ECO:0000313" key="3">
    <source>
        <dbReference type="EMBL" id="MEX1663908.1"/>
    </source>
</evidence>
<dbReference type="InterPro" id="IPR011004">
    <property type="entry name" value="Trimer_LpxA-like_sf"/>
</dbReference>
<dbReference type="RefSeq" id="WP_368374037.1">
    <property type="nucleotide sequence ID" value="NZ_JBFRYB010000001.1"/>
</dbReference>
<dbReference type="NCBIfam" id="TIGR03570">
    <property type="entry name" value="NeuD_NnaD"/>
    <property type="match status" value="1"/>
</dbReference>
<keyword evidence="4" id="KW-1185">Reference proteome</keyword>
<dbReference type="InterPro" id="IPR041561">
    <property type="entry name" value="PglD_N"/>
</dbReference>
<dbReference type="Proteomes" id="UP001557484">
    <property type="component" value="Unassembled WGS sequence"/>
</dbReference>
<dbReference type="PANTHER" id="PTHR43300">
    <property type="entry name" value="ACETYLTRANSFERASE"/>
    <property type="match status" value="1"/>
</dbReference>
<dbReference type="CDD" id="cd03360">
    <property type="entry name" value="LbH_AT_putative"/>
    <property type="match status" value="1"/>
</dbReference>
<feature type="domain" description="PglD N-terminal" evidence="2">
    <location>
        <begin position="3"/>
        <end position="76"/>
    </location>
</feature>
<proteinExistence type="inferred from homology"/>
<evidence type="ECO:0000259" key="2">
    <source>
        <dbReference type="Pfam" id="PF17836"/>
    </source>
</evidence>
<organism evidence="3 4">
    <name type="scientific">Zhongshania arctica</name>
    <dbReference type="NCBI Taxonomy" id="3238302"/>
    <lineage>
        <taxon>Bacteria</taxon>
        <taxon>Pseudomonadati</taxon>
        <taxon>Pseudomonadota</taxon>
        <taxon>Gammaproteobacteria</taxon>
        <taxon>Cellvibrionales</taxon>
        <taxon>Spongiibacteraceae</taxon>
        <taxon>Zhongshania</taxon>
    </lineage>
</organism>
<dbReference type="PANTHER" id="PTHR43300:SF7">
    <property type="entry name" value="UDP-N-ACETYLBACILLOSAMINE N-ACETYLTRANSFERASE"/>
    <property type="match status" value="1"/>
</dbReference>
<comment type="caution">
    <text evidence="3">The sequence shown here is derived from an EMBL/GenBank/DDBJ whole genome shotgun (WGS) entry which is preliminary data.</text>
</comment>